<sequence length="97" mass="11143">MQEIVACFHPPILPGVVEMTEIKTMLLNATCSRYLRLICKPYRGADVHLLTVPDNYDCFVKKNSRSVLPSSCIAPDILRHLRIPKEEQFTINKKLFI</sequence>
<dbReference type="EMBL" id="JAFNEN010000200">
    <property type="protein sequence ID" value="KAG8189903.1"/>
    <property type="molecule type" value="Genomic_DNA"/>
</dbReference>
<evidence type="ECO:0000313" key="1">
    <source>
        <dbReference type="EMBL" id="KAG8189903.1"/>
    </source>
</evidence>
<protein>
    <submittedName>
        <fullName evidence="1">Uncharacterized protein</fullName>
    </submittedName>
</protein>
<keyword evidence="2" id="KW-1185">Reference proteome</keyword>
<evidence type="ECO:0000313" key="2">
    <source>
        <dbReference type="Proteomes" id="UP000827092"/>
    </source>
</evidence>
<accession>A0AAV6V242</accession>
<reference evidence="1 2" key="1">
    <citation type="journal article" date="2022" name="Nat. Ecol. Evol.">
        <title>A masculinizing supergene underlies an exaggerated male reproductive morph in a spider.</title>
        <authorList>
            <person name="Hendrickx F."/>
            <person name="De Corte Z."/>
            <person name="Sonet G."/>
            <person name="Van Belleghem S.M."/>
            <person name="Kostlbacher S."/>
            <person name="Vangestel C."/>
        </authorList>
    </citation>
    <scope>NUCLEOTIDE SEQUENCE [LARGE SCALE GENOMIC DNA]</scope>
    <source>
        <strain evidence="1">W744_W776</strain>
    </source>
</reference>
<name>A0AAV6V242_9ARAC</name>
<dbReference type="Proteomes" id="UP000827092">
    <property type="component" value="Unassembled WGS sequence"/>
</dbReference>
<proteinExistence type="predicted"/>
<dbReference type="AlphaFoldDB" id="A0AAV6V242"/>
<comment type="caution">
    <text evidence="1">The sequence shown here is derived from an EMBL/GenBank/DDBJ whole genome shotgun (WGS) entry which is preliminary data.</text>
</comment>
<organism evidence="1 2">
    <name type="scientific">Oedothorax gibbosus</name>
    <dbReference type="NCBI Taxonomy" id="931172"/>
    <lineage>
        <taxon>Eukaryota</taxon>
        <taxon>Metazoa</taxon>
        <taxon>Ecdysozoa</taxon>
        <taxon>Arthropoda</taxon>
        <taxon>Chelicerata</taxon>
        <taxon>Arachnida</taxon>
        <taxon>Araneae</taxon>
        <taxon>Araneomorphae</taxon>
        <taxon>Entelegynae</taxon>
        <taxon>Araneoidea</taxon>
        <taxon>Linyphiidae</taxon>
        <taxon>Erigoninae</taxon>
        <taxon>Oedothorax</taxon>
    </lineage>
</organism>
<gene>
    <name evidence="1" type="ORF">JTE90_018684</name>
</gene>